<feature type="region of interest" description="Disordered" evidence="5">
    <location>
        <begin position="188"/>
        <end position="221"/>
    </location>
</feature>
<name>A0A8S0PLP7_OLEEU</name>
<dbReference type="SUPFAM" id="SSF103612">
    <property type="entry name" value="SBT domain"/>
    <property type="match status" value="1"/>
</dbReference>
<dbReference type="GO" id="GO:0003677">
    <property type="term" value="F:DNA binding"/>
    <property type="evidence" value="ECO:0007669"/>
    <property type="project" value="InterPro"/>
</dbReference>
<dbReference type="InterPro" id="IPR044817">
    <property type="entry name" value="SBP-like"/>
</dbReference>
<dbReference type="Gramene" id="OE9A116413T2">
    <property type="protein sequence ID" value="OE9A116413C2"/>
    <property type="gene ID" value="OE9A116413"/>
</dbReference>
<dbReference type="EMBL" id="CACTIH010000139">
    <property type="protein sequence ID" value="CAA2955129.1"/>
    <property type="molecule type" value="Genomic_DNA"/>
</dbReference>
<dbReference type="GO" id="GO:0005634">
    <property type="term" value="C:nucleus"/>
    <property type="evidence" value="ECO:0007669"/>
    <property type="project" value="InterPro"/>
</dbReference>
<protein>
    <submittedName>
        <fullName evidence="8">Squamosa promoter-binding 3</fullName>
    </submittedName>
</protein>
<dbReference type="OrthoDB" id="514967at2759"/>
<keyword evidence="6" id="KW-1133">Transmembrane helix</keyword>
<dbReference type="InterPro" id="IPR004333">
    <property type="entry name" value="SBP_dom"/>
</dbReference>
<evidence type="ECO:0000256" key="2">
    <source>
        <dbReference type="ARBA" id="ARBA00022771"/>
    </source>
</evidence>
<dbReference type="PROSITE" id="PS51141">
    <property type="entry name" value="ZF_SBP"/>
    <property type="match status" value="1"/>
</dbReference>
<organism evidence="8 9">
    <name type="scientific">Olea europaea subsp. europaea</name>
    <dbReference type="NCBI Taxonomy" id="158383"/>
    <lineage>
        <taxon>Eukaryota</taxon>
        <taxon>Viridiplantae</taxon>
        <taxon>Streptophyta</taxon>
        <taxon>Embryophyta</taxon>
        <taxon>Tracheophyta</taxon>
        <taxon>Spermatophyta</taxon>
        <taxon>Magnoliopsida</taxon>
        <taxon>eudicotyledons</taxon>
        <taxon>Gunneridae</taxon>
        <taxon>Pentapetalae</taxon>
        <taxon>asterids</taxon>
        <taxon>lamiids</taxon>
        <taxon>Lamiales</taxon>
        <taxon>Oleaceae</taxon>
        <taxon>Oleeae</taxon>
        <taxon>Olea</taxon>
    </lineage>
</organism>
<accession>A0A8S0PLP7</accession>
<proteinExistence type="predicted"/>
<evidence type="ECO:0000313" key="8">
    <source>
        <dbReference type="EMBL" id="CAA2955129.1"/>
    </source>
</evidence>
<feature type="compositionally biased region" description="Basic residues" evidence="5">
    <location>
        <begin position="192"/>
        <end position="204"/>
    </location>
</feature>
<keyword evidence="6" id="KW-0812">Transmembrane</keyword>
<evidence type="ECO:0000256" key="3">
    <source>
        <dbReference type="ARBA" id="ARBA00022833"/>
    </source>
</evidence>
<dbReference type="InterPro" id="IPR036893">
    <property type="entry name" value="SBP_sf"/>
</dbReference>
<keyword evidence="2 4" id="KW-0863">Zinc-finger</keyword>
<evidence type="ECO:0000313" key="9">
    <source>
        <dbReference type="Proteomes" id="UP000594638"/>
    </source>
</evidence>
<dbReference type="AlphaFoldDB" id="A0A8S0PLP7"/>
<evidence type="ECO:0000256" key="6">
    <source>
        <dbReference type="SAM" id="Phobius"/>
    </source>
</evidence>
<reference evidence="8 9" key="1">
    <citation type="submission" date="2019-12" db="EMBL/GenBank/DDBJ databases">
        <authorList>
            <person name="Alioto T."/>
            <person name="Alioto T."/>
            <person name="Gomez Garrido J."/>
        </authorList>
    </citation>
    <scope>NUCLEOTIDE SEQUENCE [LARGE SCALE GENOMIC DNA]</scope>
</reference>
<comment type="caution">
    <text evidence="8">The sequence shown here is derived from an EMBL/GenBank/DDBJ whole genome shotgun (WGS) entry which is preliminary data.</text>
</comment>
<keyword evidence="3" id="KW-0862">Zinc</keyword>
<sequence length="236" mass="27198">MHCTHTYRFKSLVGRLRPLWSSQALYSFHHKMYFFLAFLPTFSQHALSFIITTCHLFAVINSIMKIKKMLEDKENGFEEEEEMAEEDEMVENESNLKKKRLDLGGGGGSGMSARAGGEVAPPCCAVDKCEVDLRACKKYYQRHKVCEVHSKAPEVIVSGVRQRFCQQCSRFQEVSEFDQTKRSCRMRLAGHNQRRRKSSSRLVKRAQTTEDSRKTSPGSLMDFSEKKSYKIAWMSL</sequence>
<dbReference type="GO" id="GO:0008270">
    <property type="term" value="F:zinc ion binding"/>
    <property type="evidence" value="ECO:0007669"/>
    <property type="project" value="UniProtKB-KW"/>
</dbReference>
<evidence type="ECO:0000256" key="1">
    <source>
        <dbReference type="ARBA" id="ARBA00022723"/>
    </source>
</evidence>
<evidence type="ECO:0000259" key="7">
    <source>
        <dbReference type="PROSITE" id="PS51141"/>
    </source>
</evidence>
<keyword evidence="9" id="KW-1185">Reference proteome</keyword>
<evidence type="ECO:0000256" key="5">
    <source>
        <dbReference type="SAM" id="MobiDB-lite"/>
    </source>
</evidence>
<keyword evidence="1" id="KW-0479">Metal-binding</keyword>
<dbReference type="Proteomes" id="UP000594638">
    <property type="component" value="Unassembled WGS sequence"/>
</dbReference>
<dbReference type="Gene3D" id="4.10.1100.10">
    <property type="entry name" value="Transcription factor, SBP-box domain"/>
    <property type="match status" value="1"/>
</dbReference>
<feature type="transmembrane region" description="Helical" evidence="6">
    <location>
        <begin position="32"/>
        <end position="60"/>
    </location>
</feature>
<gene>
    <name evidence="8" type="ORF">OLEA9_A116413</name>
</gene>
<dbReference type="PANTHER" id="PTHR31251">
    <property type="entry name" value="SQUAMOSA PROMOTER-BINDING-LIKE PROTEIN 4"/>
    <property type="match status" value="1"/>
</dbReference>
<keyword evidence="6" id="KW-0472">Membrane</keyword>
<feature type="domain" description="SBP-type" evidence="7">
    <location>
        <begin position="121"/>
        <end position="198"/>
    </location>
</feature>
<dbReference type="PANTHER" id="PTHR31251:SF205">
    <property type="entry name" value="SQUAMOSA PROMOTER-BINDING-LIKE PROTEIN 3"/>
    <property type="match status" value="1"/>
</dbReference>
<dbReference type="Pfam" id="PF03110">
    <property type="entry name" value="SBP"/>
    <property type="match status" value="1"/>
</dbReference>
<evidence type="ECO:0000256" key="4">
    <source>
        <dbReference type="PROSITE-ProRule" id="PRU00470"/>
    </source>
</evidence>